<dbReference type="AlphaFoldDB" id="A0A1I5UB25"/>
<gene>
    <name evidence="2" type="ORF">SAMN05444277_103179</name>
</gene>
<evidence type="ECO:0000256" key="1">
    <source>
        <dbReference type="SAM" id="MobiDB-lite"/>
    </source>
</evidence>
<dbReference type="STRING" id="1465490.SAMN05444277_103179"/>
<sequence length="507" mass="57359">MATNSGYFPNVVLPNNNPSAAEIMARGQQLQANQTAQLAGLMEKQYQKRQQENEAKSQFLYKTFDPAQYQTPDEKANKAINENLQRIQDELLEKSPQLSLPELRMLTQQRMAPVFEVDRAIKTRIESENKNIEDARKEFPNYDYLQLSHEMGNNLINDFFTKNEQGNLVPLAPVQWNNTGTLSYLMNNDTGGRFIKSFDPAYNYFTDAYKNGQKIDPETYQTEHAGVKHIYEVSGQHSPFYQKKEMGANQKPSMELITENLPIRGNDGNYLKAIPQEQMSLINADRERADMFQKLWARERPDSIKPGSVEDDMLMRHWMATVIPQHDPSFLHYSDKQSNADFVNKQQAGVPLYKSNSSTNGGNANGSNWIINTTAAIQSGDVSAMKDQMNKLLAGNGKYKFADFDFIPDSKQILIKYKTGTENVPVLNQRGRPQIDATTGKPKTEKKDVFKTDIISIDDPALESRLTGLYQSMMGSDAKLERNIANNPGNNQPSKSNTPNKKTIPGF</sequence>
<accession>A0A1I5UB25</accession>
<feature type="region of interest" description="Disordered" evidence="1">
    <location>
        <begin position="479"/>
        <end position="507"/>
    </location>
</feature>
<reference evidence="2 3" key="1">
    <citation type="submission" date="2016-10" db="EMBL/GenBank/DDBJ databases">
        <authorList>
            <person name="de Groot N.N."/>
        </authorList>
    </citation>
    <scope>NUCLEOTIDE SEQUENCE [LARGE SCALE GENOMIC DNA]</scope>
    <source>
        <strain evidence="2 3">DSM 28286</strain>
    </source>
</reference>
<evidence type="ECO:0000313" key="3">
    <source>
        <dbReference type="Proteomes" id="UP000199031"/>
    </source>
</evidence>
<protein>
    <submittedName>
        <fullName evidence="2">Uncharacterized protein</fullName>
    </submittedName>
</protein>
<evidence type="ECO:0000313" key="2">
    <source>
        <dbReference type="EMBL" id="SFP92464.1"/>
    </source>
</evidence>
<dbReference type="RefSeq" id="WP_090656774.1">
    <property type="nucleotide sequence ID" value="NZ_FOXQ01000003.1"/>
</dbReference>
<proteinExistence type="predicted"/>
<keyword evidence="3" id="KW-1185">Reference proteome</keyword>
<name>A0A1I5UB25_9BACT</name>
<dbReference type="EMBL" id="FOXQ01000003">
    <property type="protein sequence ID" value="SFP92464.1"/>
    <property type="molecule type" value="Genomic_DNA"/>
</dbReference>
<feature type="compositionally biased region" description="Polar residues" evidence="1">
    <location>
        <begin position="484"/>
        <end position="501"/>
    </location>
</feature>
<organism evidence="2 3">
    <name type="scientific">Parafilimonas terrae</name>
    <dbReference type="NCBI Taxonomy" id="1465490"/>
    <lineage>
        <taxon>Bacteria</taxon>
        <taxon>Pseudomonadati</taxon>
        <taxon>Bacteroidota</taxon>
        <taxon>Chitinophagia</taxon>
        <taxon>Chitinophagales</taxon>
        <taxon>Chitinophagaceae</taxon>
        <taxon>Parafilimonas</taxon>
    </lineage>
</organism>
<dbReference type="Proteomes" id="UP000199031">
    <property type="component" value="Unassembled WGS sequence"/>
</dbReference>